<dbReference type="HOGENOM" id="CLU_1587688_0_0_1"/>
<proteinExistence type="predicted"/>
<protein>
    <submittedName>
        <fullName evidence="1">Uncharacterized protein</fullName>
    </submittedName>
</protein>
<accession>A0A022W5W3</accession>
<gene>
    <name evidence="1" type="ORF">H103_03396</name>
</gene>
<dbReference type="EMBL" id="KK207805">
    <property type="protein sequence ID" value="EZF53732.1"/>
    <property type="molecule type" value="Genomic_DNA"/>
</dbReference>
<organism evidence="1">
    <name type="scientific">Trichophyton rubrum CBS 288.86</name>
    <dbReference type="NCBI Taxonomy" id="1215330"/>
    <lineage>
        <taxon>Eukaryota</taxon>
        <taxon>Fungi</taxon>
        <taxon>Dikarya</taxon>
        <taxon>Ascomycota</taxon>
        <taxon>Pezizomycotina</taxon>
        <taxon>Eurotiomycetes</taxon>
        <taxon>Eurotiomycetidae</taxon>
        <taxon>Onygenales</taxon>
        <taxon>Arthrodermataceae</taxon>
        <taxon>Trichophyton</taxon>
    </lineage>
</organism>
<reference evidence="1" key="1">
    <citation type="submission" date="2014-02" db="EMBL/GenBank/DDBJ databases">
        <title>The Genome Sequence of Trichophyton rubrum (morphotype fischeri) CBS 288.86.</title>
        <authorList>
            <consortium name="The Broad Institute Genomics Platform"/>
            <person name="Cuomo C.A."/>
            <person name="White T.C."/>
            <person name="Graser Y."/>
            <person name="Martinez-Rossi N."/>
            <person name="Heitman J."/>
            <person name="Young S.K."/>
            <person name="Zeng Q."/>
            <person name="Gargeya S."/>
            <person name="Abouelleil A."/>
            <person name="Alvarado L."/>
            <person name="Chapman S.B."/>
            <person name="Gainer-Dewar J."/>
            <person name="Goldberg J."/>
            <person name="Griggs A."/>
            <person name="Gujja S."/>
            <person name="Hansen M."/>
            <person name="Howarth C."/>
            <person name="Imamovic A."/>
            <person name="Larimer J."/>
            <person name="Martinez D."/>
            <person name="Murphy C."/>
            <person name="Pearson M.D."/>
            <person name="Persinoti G."/>
            <person name="Poon T."/>
            <person name="Priest M."/>
            <person name="Roberts A.D."/>
            <person name="Saif S."/>
            <person name="Shea T.D."/>
            <person name="Sykes S.N."/>
            <person name="Wortman J."/>
            <person name="Nusbaum C."/>
            <person name="Birren B."/>
        </authorList>
    </citation>
    <scope>NUCLEOTIDE SEQUENCE [LARGE SCALE GENOMIC DNA]</scope>
    <source>
        <strain evidence="1">CBS 288.86</strain>
    </source>
</reference>
<name>A0A022W5W3_TRIRU</name>
<sequence>MCISKLENGLILLTKHISFPRLEGPYIETPSSTAGPSQQQVLDPWRESPLLVCKPLQGHLLKRSSPLMPNVMTSDVTYLGTFRGDDIMAKSINMSRDMYLCRQIWGEEDYGIRAERRNRQKDIHNGGCGEAISSKRFRYMQWGPTYYTKHSRHYLHLTPESREQYVGIE</sequence>
<dbReference type="AlphaFoldDB" id="A0A022W5W3"/>
<dbReference type="Proteomes" id="UP000023758">
    <property type="component" value="Unassembled WGS sequence"/>
</dbReference>
<evidence type="ECO:0000313" key="1">
    <source>
        <dbReference type="EMBL" id="EZF53732.1"/>
    </source>
</evidence>